<dbReference type="PROSITE" id="PS51715">
    <property type="entry name" value="G_GB1_RHD3"/>
    <property type="match status" value="1"/>
</dbReference>
<feature type="domain" description="GB1/RHD3-type G" evidence="6">
    <location>
        <begin position="1"/>
        <end position="190"/>
    </location>
</feature>
<protein>
    <recommendedName>
        <fullName evidence="6">GB1/RHD3-type G domain-containing protein</fullName>
    </recommendedName>
</protein>
<accession>A0A7S0FNM2</accession>
<evidence type="ECO:0000256" key="1">
    <source>
        <dbReference type="ARBA" id="ARBA00022741"/>
    </source>
</evidence>
<keyword evidence="2" id="KW-0342">GTP-binding</keyword>
<keyword evidence="5" id="KW-0472">Membrane</keyword>
<feature type="transmembrane region" description="Helical" evidence="5">
    <location>
        <begin position="408"/>
        <end position="428"/>
    </location>
</feature>
<dbReference type="Gene3D" id="1.20.58.420">
    <property type="entry name" value="AHSP"/>
    <property type="match status" value="1"/>
</dbReference>
<feature type="transmembrane region" description="Helical" evidence="5">
    <location>
        <begin position="448"/>
        <end position="469"/>
    </location>
</feature>
<dbReference type="GO" id="GO:0003924">
    <property type="term" value="F:GTPase activity"/>
    <property type="evidence" value="ECO:0007669"/>
    <property type="project" value="InterPro"/>
</dbReference>
<sequence>MGAFRTGKSFLLDLFLRYLRHGQSNEGPDNKSPPPPRGSGSEFPLPAWVTASGNTIDGASDESCSGFRFKGGMEACTEGIWVWSEPFVRDIKGRPVALVLMDTQGAWDSCMTKEQSASIFGLTAVLSSKQIYNINMQIQEDKVENLAYFMRFAQAAIRKASSEMAKSGQECNQAEVERPFQSLDFLVRDWRHFREDWSIERCKEQMEEHFSKHLDPKKVVENSTAEALHSMFDRIGCFCLPHPGLTIERETWTGNVHDISTDFIRFVDAYMQDVFSEALDTKSILGSELSTITFPLVLRDFVNAFHDAAPVAMSFTQAMTNATVLLAKEQAMQSYTKKMDEAASSAPRGMEPKQFEDLNLQVSKEIQAEFQRVTIFGPDSTREDAWKSIEESLQTLYKRYVEDNSRRLEKALVAFANIALLGLSLFVLDRVSDWTCDWWSQTCVEVSKLMLMGYLAIAGWIGVHVYLLINDRGRLSAAVAAGELWKEMLRLLGEYSELAKGLHFSELQDIIRKGNMDKKND</sequence>
<dbReference type="SUPFAM" id="SSF52540">
    <property type="entry name" value="P-loop containing nucleoside triphosphate hydrolases"/>
    <property type="match status" value="1"/>
</dbReference>
<proteinExistence type="inferred from homology"/>
<dbReference type="PANTHER" id="PTHR10751">
    <property type="entry name" value="GUANYLATE BINDING PROTEIN"/>
    <property type="match status" value="1"/>
</dbReference>
<keyword evidence="5" id="KW-0812">Transmembrane</keyword>
<keyword evidence="5" id="KW-1133">Transmembrane helix</keyword>
<dbReference type="AlphaFoldDB" id="A0A7S0FNM2"/>
<name>A0A7S0FNM2_9DINO</name>
<evidence type="ECO:0000256" key="2">
    <source>
        <dbReference type="ARBA" id="ARBA00023134"/>
    </source>
</evidence>
<dbReference type="Pfam" id="PF02263">
    <property type="entry name" value="GBP"/>
    <property type="match status" value="1"/>
</dbReference>
<dbReference type="Gene3D" id="3.40.50.300">
    <property type="entry name" value="P-loop containing nucleotide triphosphate hydrolases"/>
    <property type="match status" value="1"/>
</dbReference>
<dbReference type="InterPro" id="IPR030386">
    <property type="entry name" value="G_GB1_RHD3_dom"/>
</dbReference>
<evidence type="ECO:0000259" key="6">
    <source>
        <dbReference type="PROSITE" id="PS51715"/>
    </source>
</evidence>
<reference evidence="7" key="1">
    <citation type="submission" date="2021-01" db="EMBL/GenBank/DDBJ databases">
        <authorList>
            <person name="Corre E."/>
            <person name="Pelletier E."/>
            <person name="Niang G."/>
            <person name="Scheremetjew M."/>
            <person name="Finn R."/>
            <person name="Kale V."/>
            <person name="Holt S."/>
            <person name="Cochrane G."/>
            <person name="Meng A."/>
            <person name="Brown T."/>
            <person name="Cohen L."/>
        </authorList>
    </citation>
    <scope>NUCLEOTIDE SEQUENCE</scope>
    <source>
        <strain evidence="7">Pbaha01</strain>
    </source>
</reference>
<evidence type="ECO:0000256" key="5">
    <source>
        <dbReference type="SAM" id="Phobius"/>
    </source>
</evidence>
<dbReference type="GO" id="GO:0005525">
    <property type="term" value="F:GTP binding"/>
    <property type="evidence" value="ECO:0007669"/>
    <property type="project" value="UniProtKB-KW"/>
</dbReference>
<dbReference type="EMBL" id="HBEG01033291">
    <property type="protein sequence ID" value="CAD8371371.1"/>
    <property type="molecule type" value="Transcribed_RNA"/>
</dbReference>
<gene>
    <name evidence="7" type="ORF">PBAH0796_LOCUS20328</name>
</gene>
<evidence type="ECO:0000256" key="4">
    <source>
        <dbReference type="SAM" id="MobiDB-lite"/>
    </source>
</evidence>
<evidence type="ECO:0000256" key="3">
    <source>
        <dbReference type="PROSITE-ProRule" id="PRU01052"/>
    </source>
</evidence>
<evidence type="ECO:0000313" key="7">
    <source>
        <dbReference type="EMBL" id="CAD8371371.1"/>
    </source>
</evidence>
<organism evidence="7">
    <name type="scientific">Pyrodinium bahamense</name>
    <dbReference type="NCBI Taxonomy" id="73915"/>
    <lineage>
        <taxon>Eukaryota</taxon>
        <taxon>Sar</taxon>
        <taxon>Alveolata</taxon>
        <taxon>Dinophyceae</taxon>
        <taxon>Gonyaulacales</taxon>
        <taxon>Pyrocystaceae</taxon>
        <taxon>Pyrodinium</taxon>
    </lineage>
</organism>
<dbReference type="InterPro" id="IPR027417">
    <property type="entry name" value="P-loop_NTPase"/>
</dbReference>
<comment type="similarity">
    <text evidence="3">Belongs to the TRAFAC class dynamin-like GTPase superfamily. GB1/RHD3 GTPase family.</text>
</comment>
<keyword evidence="1" id="KW-0547">Nucleotide-binding</keyword>
<dbReference type="InterPro" id="IPR015894">
    <property type="entry name" value="Guanylate-bd_N"/>
</dbReference>
<feature type="region of interest" description="Disordered" evidence="4">
    <location>
        <begin position="23"/>
        <end position="44"/>
    </location>
</feature>